<evidence type="ECO:0000256" key="7">
    <source>
        <dbReference type="ARBA" id="ARBA00022695"/>
    </source>
</evidence>
<protein>
    <recommendedName>
        <fullName evidence="10">L-threonylcarbamoyladenylate synthase</fullName>
        <ecNumber evidence="3">2.7.7.87</ecNumber>
    </recommendedName>
    <alternativeName>
        <fullName evidence="10">L-threonylcarbamoyladenylate synthase</fullName>
    </alternativeName>
</protein>
<keyword evidence="4" id="KW-0963">Cytoplasm</keyword>
<comment type="catalytic activity">
    <reaction evidence="11">
        <text>L-threonine + hydrogencarbonate + ATP = L-threonylcarbamoyladenylate + diphosphate + H2O</text>
        <dbReference type="Rhea" id="RHEA:36407"/>
        <dbReference type="ChEBI" id="CHEBI:15377"/>
        <dbReference type="ChEBI" id="CHEBI:17544"/>
        <dbReference type="ChEBI" id="CHEBI:30616"/>
        <dbReference type="ChEBI" id="CHEBI:33019"/>
        <dbReference type="ChEBI" id="CHEBI:57926"/>
        <dbReference type="ChEBI" id="CHEBI:73682"/>
        <dbReference type="EC" id="2.7.7.87"/>
    </reaction>
</comment>
<dbReference type="GO" id="GO:0061710">
    <property type="term" value="F:L-threonylcarbamoyladenylate synthase"/>
    <property type="evidence" value="ECO:0007669"/>
    <property type="project" value="UniProtKB-EC"/>
</dbReference>
<dbReference type="GO" id="GO:0005737">
    <property type="term" value="C:cytoplasm"/>
    <property type="evidence" value="ECO:0007669"/>
    <property type="project" value="UniProtKB-SubCell"/>
</dbReference>
<evidence type="ECO:0000256" key="8">
    <source>
        <dbReference type="ARBA" id="ARBA00022741"/>
    </source>
</evidence>
<feature type="domain" description="YrdC-like" evidence="12">
    <location>
        <begin position="2"/>
        <end position="180"/>
    </location>
</feature>
<evidence type="ECO:0000313" key="14">
    <source>
        <dbReference type="Proteomes" id="UP001524383"/>
    </source>
</evidence>
<evidence type="ECO:0000256" key="4">
    <source>
        <dbReference type="ARBA" id="ARBA00022490"/>
    </source>
</evidence>
<dbReference type="InterPro" id="IPR017945">
    <property type="entry name" value="DHBP_synth_RibB-like_a/b_dom"/>
</dbReference>
<evidence type="ECO:0000259" key="12">
    <source>
        <dbReference type="PROSITE" id="PS51163"/>
    </source>
</evidence>
<evidence type="ECO:0000256" key="2">
    <source>
        <dbReference type="ARBA" id="ARBA00007663"/>
    </source>
</evidence>
<accession>A0ABD4TML4</accession>
<dbReference type="InterPro" id="IPR006070">
    <property type="entry name" value="Sua5-like_dom"/>
</dbReference>
<dbReference type="GO" id="GO:0008033">
    <property type="term" value="P:tRNA processing"/>
    <property type="evidence" value="ECO:0007669"/>
    <property type="project" value="UniProtKB-KW"/>
</dbReference>
<keyword evidence="8" id="KW-0547">Nucleotide-binding</keyword>
<keyword evidence="5" id="KW-0808">Transferase</keyword>
<comment type="similarity">
    <text evidence="2">Belongs to the SUA5 family.</text>
</comment>
<name>A0ABD4TML4_9EURY</name>
<gene>
    <name evidence="13" type="ORF">FTO68_07625</name>
</gene>
<evidence type="ECO:0000313" key="13">
    <source>
        <dbReference type="EMBL" id="MCQ1538852.1"/>
    </source>
</evidence>
<organism evidence="13 14">
    <name type="scientific">Methanocalculus taiwanensis</name>
    <dbReference type="NCBI Taxonomy" id="106207"/>
    <lineage>
        <taxon>Archaea</taxon>
        <taxon>Methanobacteriati</taxon>
        <taxon>Methanobacteriota</taxon>
        <taxon>Stenosarchaea group</taxon>
        <taxon>Methanomicrobia</taxon>
        <taxon>Methanomicrobiales</taxon>
        <taxon>Methanocalculaceae</taxon>
        <taxon>Methanocalculus</taxon>
    </lineage>
</organism>
<comment type="caution">
    <text evidence="13">The sequence shown here is derived from an EMBL/GenBank/DDBJ whole genome shotgun (WGS) entry which is preliminary data.</text>
</comment>
<dbReference type="InterPro" id="IPR050156">
    <property type="entry name" value="TC-AMP_synthase_SUA5"/>
</dbReference>
<keyword evidence="6" id="KW-0819">tRNA processing</keyword>
<evidence type="ECO:0000256" key="6">
    <source>
        <dbReference type="ARBA" id="ARBA00022694"/>
    </source>
</evidence>
<dbReference type="AlphaFoldDB" id="A0ABD4TML4"/>
<dbReference type="Proteomes" id="UP001524383">
    <property type="component" value="Unassembled WGS sequence"/>
</dbReference>
<dbReference type="PROSITE" id="PS51163">
    <property type="entry name" value="YRDC"/>
    <property type="match status" value="1"/>
</dbReference>
<dbReference type="EC" id="2.7.7.87" evidence="3"/>
<dbReference type="EMBL" id="VOTZ01000015">
    <property type="protein sequence ID" value="MCQ1538852.1"/>
    <property type="molecule type" value="Genomic_DNA"/>
</dbReference>
<evidence type="ECO:0000256" key="11">
    <source>
        <dbReference type="ARBA" id="ARBA00048366"/>
    </source>
</evidence>
<comment type="subcellular location">
    <subcellularLocation>
        <location evidence="1">Cytoplasm</location>
    </subcellularLocation>
</comment>
<dbReference type="Gene3D" id="3.90.870.10">
    <property type="entry name" value="DHBP synthase"/>
    <property type="match status" value="1"/>
</dbReference>
<keyword evidence="7" id="KW-0548">Nucleotidyltransferase</keyword>
<dbReference type="RefSeq" id="WP_255332807.1">
    <property type="nucleotide sequence ID" value="NZ_VOTZ01000015.1"/>
</dbReference>
<keyword evidence="14" id="KW-1185">Reference proteome</keyword>
<dbReference type="NCBIfam" id="TIGR00057">
    <property type="entry name" value="L-threonylcarbamoyladenylate synthase"/>
    <property type="match status" value="1"/>
</dbReference>
<sequence>MDDIIQQAVSILRHDGLIVYPTETVYGLGGDAFSDIAIERVYEAKNRLRGKPISIAVSDIEMLACVAYLDPAAEAFINRFLPGPVTVILKAKSCVPAELTGGTGMIGIRWPDHKIALSIIRELDAPITATSANLSGDISPRTRNEVNVRHELFVDGGELPGTPSTVVDLQKKEIIRPGSQLDEVVRFLIDMD</sequence>
<evidence type="ECO:0000256" key="9">
    <source>
        <dbReference type="ARBA" id="ARBA00022840"/>
    </source>
</evidence>
<keyword evidence="9" id="KW-0067">ATP-binding</keyword>
<reference evidence="13 14" key="1">
    <citation type="submission" date="2019-08" db="EMBL/GenBank/DDBJ databases">
        <authorList>
            <person name="Chen S.-C."/>
            <person name="Lai M.-C."/>
            <person name="You Y.-T."/>
        </authorList>
    </citation>
    <scope>NUCLEOTIDE SEQUENCE [LARGE SCALE GENOMIC DNA]</scope>
    <source>
        <strain evidence="13 14">P2F9704a</strain>
    </source>
</reference>
<evidence type="ECO:0000256" key="3">
    <source>
        <dbReference type="ARBA" id="ARBA00012584"/>
    </source>
</evidence>
<evidence type="ECO:0000256" key="5">
    <source>
        <dbReference type="ARBA" id="ARBA00022679"/>
    </source>
</evidence>
<evidence type="ECO:0000256" key="10">
    <source>
        <dbReference type="ARBA" id="ARBA00029774"/>
    </source>
</evidence>
<dbReference type="PANTHER" id="PTHR17490">
    <property type="entry name" value="SUA5"/>
    <property type="match status" value="1"/>
</dbReference>
<proteinExistence type="inferred from homology"/>
<dbReference type="SUPFAM" id="SSF55821">
    <property type="entry name" value="YrdC/RibB"/>
    <property type="match status" value="1"/>
</dbReference>
<evidence type="ECO:0000256" key="1">
    <source>
        <dbReference type="ARBA" id="ARBA00004496"/>
    </source>
</evidence>
<dbReference type="PANTHER" id="PTHR17490:SF16">
    <property type="entry name" value="THREONYLCARBAMOYL-AMP SYNTHASE"/>
    <property type="match status" value="1"/>
</dbReference>
<dbReference type="Pfam" id="PF01300">
    <property type="entry name" value="Sua5_yciO_yrdC"/>
    <property type="match status" value="1"/>
</dbReference>
<dbReference type="GO" id="GO:0005524">
    <property type="term" value="F:ATP binding"/>
    <property type="evidence" value="ECO:0007669"/>
    <property type="project" value="UniProtKB-KW"/>
</dbReference>